<proteinExistence type="predicted"/>
<reference evidence="2" key="1">
    <citation type="submission" date="2018-02" db="EMBL/GenBank/DDBJ databases">
        <authorList>
            <person name="Hausmann B."/>
        </authorList>
    </citation>
    <scope>NUCLEOTIDE SEQUENCE [LARGE SCALE GENOMIC DNA]</scope>
    <source>
        <strain evidence="2">Peat soil MAG SbA1</strain>
    </source>
</reference>
<sequence>MVAEKHSAVFPEFSALKWACENYSFAPPGLAHFPFLPTACAPSTGSGQAVGCILTALRG</sequence>
<dbReference type="Proteomes" id="UP000238701">
    <property type="component" value="Unassembled WGS sequence"/>
</dbReference>
<name>A0A2U3LAM7_9BACT</name>
<dbReference type="EMBL" id="OMOD01000188">
    <property type="protein sequence ID" value="SPF48951.1"/>
    <property type="molecule type" value="Genomic_DNA"/>
</dbReference>
<dbReference type="AlphaFoldDB" id="A0A2U3LAM7"/>
<evidence type="ECO:0000313" key="1">
    <source>
        <dbReference type="EMBL" id="SPF48951.1"/>
    </source>
</evidence>
<protein>
    <submittedName>
        <fullName evidence="1">Uncharacterized protein</fullName>
    </submittedName>
</protein>
<accession>A0A2U3LAM7</accession>
<gene>
    <name evidence="1" type="ORF">SBA1_90085</name>
</gene>
<organism evidence="1 2">
    <name type="scientific">Candidatus Sulfotelmatobacter kueseliae</name>
    <dbReference type="NCBI Taxonomy" id="2042962"/>
    <lineage>
        <taxon>Bacteria</taxon>
        <taxon>Pseudomonadati</taxon>
        <taxon>Acidobacteriota</taxon>
        <taxon>Terriglobia</taxon>
        <taxon>Terriglobales</taxon>
        <taxon>Candidatus Korobacteraceae</taxon>
        <taxon>Candidatus Sulfotelmatobacter</taxon>
    </lineage>
</organism>
<evidence type="ECO:0000313" key="2">
    <source>
        <dbReference type="Proteomes" id="UP000238701"/>
    </source>
</evidence>